<accession>A0A2M4D6V6</accession>
<proteinExistence type="predicted"/>
<dbReference type="EMBL" id="GGFL01009088">
    <property type="protein sequence ID" value="MBW73266.1"/>
    <property type="molecule type" value="Transcribed_RNA"/>
</dbReference>
<name>A0A2M4D6V6_ANODA</name>
<protein>
    <submittedName>
        <fullName evidence="1">Putative secreted protein</fullName>
    </submittedName>
</protein>
<dbReference type="AlphaFoldDB" id="A0A2M4D6V6"/>
<sequence>MPHVLSCILASATASDVALSNLPSCVQRREKSSCRASIVSYLITGTCSNFGSTPACIRTTFIIFHF</sequence>
<organism evidence="1">
    <name type="scientific">Anopheles darlingi</name>
    <name type="common">Mosquito</name>
    <dbReference type="NCBI Taxonomy" id="43151"/>
    <lineage>
        <taxon>Eukaryota</taxon>
        <taxon>Metazoa</taxon>
        <taxon>Ecdysozoa</taxon>
        <taxon>Arthropoda</taxon>
        <taxon>Hexapoda</taxon>
        <taxon>Insecta</taxon>
        <taxon>Pterygota</taxon>
        <taxon>Neoptera</taxon>
        <taxon>Endopterygota</taxon>
        <taxon>Diptera</taxon>
        <taxon>Nematocera</taxon>
        <taxon>Culicoidea</taxon>
        <taxon>Culicidae</taxon>
        <taxon>Anophelinae</taxon>
        <taxon>Anopheles</taxon>
    </lineage>
</organism>
<evidence type="ECO:0000313" key="1">
    <source>
        <dbReference type="EMBL" id="MBW73266.1"/>
    </source>
</evidence>
<reference evidence="1" key="1">
    <citation type="submission" date="2018-01" db="EMBL/GenBank/DDBJ databases">
        <title>An insight into the sialome of Amazonian anophelines.</title>
        <authorList>
            <person name="Ribeiro J.M."/>
            <person name="Scarpassa V."/>
            <person name="Calvo E."/>
        </authorList>
    </citation>
    <scope>NUCLEOTIDE SEQUENCE</scope>
</reference>